<feature type="non-terminal residue" evidence="1">
    <location>
        <position position="1"/>
    </location>
</feature>
<organism evidence="1">
    <name type="scientific">marine sediment metagenome</name>
    <dbReference type="NCBI Taxonomy" id="412755"/>
    <lineage>
        <taxon>unclassified sequences</taxon>
        <taxon>metagenomes</taxon>
        <taxon>ecological metagenomes</taxon>
    </lineage>
</organism>
<reference evidence="1" key="1">
    <citation type="journal article" date="2014" name="Front. Microbiol.">
        <title>High frequency of phylogenetically diverse reductive dehalogenase-homologous genes in deep subseafloor sedimentary metagenomes.</title>
        <authorList>
            <person name="Kawai M."/>
            <person name="Futagami T."/>
            <person name="Toyoda A."/>
            <person name="Takaki Y."/>
            <person name="Nishi S."/>
            <person name="Hori S."/>
            <person name="Arai W."/>
            <person name="Tsubouchi T."/>
            <person name="Morono Y."/>
            <person name="Uchiyama I."/>
            <person name="Ito T."/>
            <person name="Fujiyama A."/>
            <person name="Inagaki F."/>
            <person name="Takami H."/>
        </authorList>
    </citation>
    <scope>NUCLEOTIDE SEQUENCE</scope>
    <source>
        <strain evidence="1">Expedition CK06-06</strain>
    </source>
</reference>
<name>X0UK77_9ZZZZ</name>
<gene>
    <name evidence="1" type="ORF">S01H1_43229</name>
</gene>
<protein>
    <submittedName>
        <fullName evidence="1">Uncharacterized protein</fullName>
    </submittedName>
</protein>
<dbReference type="AlphaFoldDB" id="X0UK77"/>
<comment type="caution">
    <text evidence="1">The sequence shown here is derived from an EMBL/GenBank/DDBJ whole genome shotgun (WGS) entry which is preliminary data.</text>
</comment>
<evidence type="ECO:0000313" key="1">
    <source>
        <dbReference type="EMBL" id="GAF99701.1"/>
    </source>
</evidence>
<accession>X0UK77</accession>
<sequence>IIQHEILKHPKNVVLKPKEVKHIKLKIPCKKITGKHASYLVLKSKNQTEKIPIRITHTG</sequence>
<dbReference type="EMBL" id="BARS01027533">
    <property type="protein sequence ID" value="GAF99701.1"/>
    <property type="molecule type" value="Genomic_DNA"/>
</dbReference>
<proteinExistence type="predicted"/>